<dbReference type="InterPro" id="IPR006385">
    <property type="entry name" value="HAD_hydro_SerB1"/>
</dbReference>
<comment type="caution">
    <text evidence="5">The sequence shown here is derived from an EMBL/GenBank/DDBJ whole genome shotgun (WGS) entry which is preliminary data.</text>
</comment>
<dbReference type="Gene3D" id="3.40.50.1000">
    <property type="entry name" value="HAD superfamily/HAD-like"/>
    <property type="match status" value="1"/>
</dbReference>
<dbReference type="InterPro" id="IPR036412">
    <property type="entry name" value="HAD-like_sf"/>
</dbReference>
<feature type="region of interest" description="Disordered" evidence="4">
    <location>
        <begin position="221"/>
        <end position="253"/>
    </location>
</feature>
<evidence type="ECO:0000313" key="5">
    <source>
        <dbReference type="EMBL" id="RKT58123.1"/>
    </source>
</evidence>
<dbReference type="PANTHER" id="PTHR43344">
    <property type="entry name" value="PHOSPHOSERINE PHOSPHATASE"/>
    <property type="match status" value="1"/>
</dbReference>
<reference evidence="5 6" key="1">
    <citation type="submission" date="2018-10" db="EMBL/GenBank/DDBJ databases">
        <title>Genomic Encyclopedia of Type Strains, Phase IV (KMG-IV): sequencing the most valuable type-strain genomes for metagenomic binning, comparative biology and taxonomic classification.</title>
        <authorList>
            <person name="Goeker M."/>
        </authorList>
    </citation>
    <scope>NUCLEOTIDE SEQUENCE [LARGE SCALE GENOMIC DNA]</scope>
    <source>
        <strain evidence="5 6">DSM 23841</strain>
    </source>
</reference>
<dbReference type="SUPFAM" id="SSF56784">
    <property type="entry name" value="HAD-like"/>
    <property type="match status" value="1"/>
</dbReference>
<dbReference type="GO" id="GO:0046872">
    <property type="term" value="F:metal ion binding"/>
    <property type="evidence" value="ECO:0007669"/>
    <property type="project" value="UniProtKB-KW"/>
</dbReference>
<dbReference type="NCBIfam" id="TIGR01488">
    <property type="entry name" value="HAD-SF-IB"/>
    <property type="match status" value="1"/>
</dbReference>
<dbReference type="RefSeq" id="WP_121458387.1">
    <property type="nucleotide sequence ID" value="NZ_RBXP01000015.1"/>
</dbReference>
<name>A0A495WBL5_9RHOO</name>
<organism evidence="5 6">
    <name type="scientific">Azonexus fungiphilus</name>
    <dbReference type="NCBI Taxonomy" id="146940"/>
    <lineage>
        <taxon>Bacteria</taxon>
        <taxon>Pseudomonadati</taxon>
        <taxon>Pseudomonadota</taxon>
        <taxon>Betaproteobacteria</taxon>
        <taxon>Rhodocyclales</taxon>
        <taxon>Azonexaceae</taxon>
        <taxon>Azonexus</taxon>
    </lineage>
</organism>
<dbReference type="NCBIfam" id="TIGR01490">
    <property type="entry name" value="HAD-SF-IB-hyp1"/>
    <property type="match status" value="1"/>
</dbReference>
<keyword evidence="1" id="KW-0479">Metal-binding</keyword>
<dbReference type="Gene3D" id="1.20.1440.100">
    <property type="entry name" value="SG protein - dephosphorylation function"/>
    <property type="match status" value="1"/>
</dbReference>
<protein>
    <submittedName>
        <fullName evidence="5">HAD superfamily hydrolase (TIGR01490 family)</fullName>
    </submittedName>
</protein>
<accession>A0A495WBL5</accession>
<dbReference type="Proteomes" id="UP000270626">
    <property type="component" value="Unassembled WGS sequence"/>
</dbReference>
<dbReference type="PANTHER" id="PTHR43344:SF13">
    <property type="entry name" value="PHOSPHATASE RV3661-RELATED"/>
    <property type="match status" value="1"/>
</dbReference>
<keyword evidence="6" id="KW-1185">Reference proteome</keyword>
<dbReference type="AlphaFoldDB" id="A0A495WBL5"/>
<dbReference type="Pfam" id="PF12710">
    <property type="entry name" value="HAD"/>
    <property type="match status" value="1"/>
</dbReference>
<dbReference type="GO" id="GO:0016787">
    <property type="term" value="F:hydrolase activity"/>
    <property type="evidence" value="ECO:0007669"/>
    <property type="project" value="UniProtKB-KW"/>
</dbReference>
<dbReference type="InterPro" id="IPR023214">
    <property type="entry name" value="HAD_sf"/>
</dbReference>
<evidence type="ECO:0000256" key="2">
    <source>
        <dbReference type="ARBA" id="ARBA00022801"/>
    </source>
</evidence>
<evidence type="ECO:0000256" key="1">
    <source>
        <dbReference type="ARBA" id="ARBA00022723"/>
    </source>
</evidence>
<sequence length="253" mass="27158">MHLALFDLDHTLLDGDSNSLWLAYLVAAGQLPADVLQRQAAEYARYEAGSLDIGAYLAFHLSLLSTRPLAEWRGWRDRFVAEAVAPRISRTAFASVDAHRQRGDRLAIVTATHDFLAAGIAELFGPLALIAPRAEIVGDRLSGRIVGEISFGPRKPAAVEAWLAGQGLSLAGFAQVHAYSDSHNDLPLLELATLPCAVNADPALTAHAHRLGWPVQQWRAWPPSAQDDAGGDGEHDRAGDPLDAAQMAVEPGQ</sequence>
<dbReference type="EMBL" id="RBXP01000015">
    <property type="protein sequence ID" value="RKT58123.1"/>
    <property type="molecule type" value="Genomic_DNA"/>
</dbReference>
<evidence type="ECO:0000256" key="4">
    <source>
        <dbReference type="SAM" id="MobiDB-lite"/>
    </source>
</evidence>
<evidence type="ECO:0000313" key="6">
    <source>
        <dbReference type="Proteomes" id="UP000270626"/>
    </source>
</evidence>
<dbReference type="InterPro" id="IPR050582">
    <property type="entry name" value="HAD-like_SerB"/>
</dbReference>
<evidence type="ECO:0000256" key="3">
    <source>
        <dbReference type="ARBA" id="ARBA00022842"/>
    </source>
</evidence>
<dbReference type="OrthoDB" id="9784466at2"/>
<proteinExistence type="predicted"/>
<keyword evidence="2 5" id="KW-0378">Hydrolase</keyword>
<gene>
    <name evidence="5" type="ORF">DFR40_2065</name>
</gene>
<keyword evidence="3" id="KW-0460">Magnesium</keyword>